<sequence length="131" mass="14743">MARFGATARIDAISVGYDRDHYDHSFQTWVAQCLVRRRGGSAFSCRAYLRRLAGTGRLRRGAIFLDDLIVDDDDGAVVIPAAIVEEVRDACLEQERLEAWLMSEADKGVPLPGLYPPNAETRARYKKSRDR</sequence>
<accession>A0A0F9TH57</accession>
<comment type="caution">
    <text evidence="2">The sequence shown here is derived from an EMBL/GenBank/DDBJ whole genome shotgun (WGS) entry which is preliminary data.</text>
</comment>
<dbReference type="Gene3D" id="3.50.30.40">
    <property type="entry name" value="Ribonuclease E inhibitor RraA/RraA-like"/>
    <property type="match status" value="1"/>
</dbReference>
<feature type="region of interest" description="Disordered" evidence="1">
    <location>
        <begin position="107"/>
        <end position="131"/>
    </location>
</feature>
<organism evidence="2">
    <name type="scientific">marine sediment metagenome</name>
    <dbReference type="NCBI Taxonomy" id="412755"/>
    <lineage>
        <taxon>unclassified sequences</taxon>
        <taxon>metagenomes</taxon>
        <taxon>ecological metagenomes</taxon>
    </lineage>
</organism>
<reference evidence="2" key="1">
    <citation type="journal article" date="2015" name="Nature">
        <title>Complex archaea that bridge the gap between prokaryotes and eukaryotes.</title>
        <authorList>
            <person name="Spang A."/>
            <person name="Saw J.H."/>
            <person name="Jorgensen S.L."/>
            <person name="Zaremba-Niedzwiedzka K."/>
            <person name="Martijn J."/>
            <person name="Lind A.E."/>
            <person name="van Eijk R."/>
            <person name="Schleper C."/>
            <person name="Guy L."/>
            <person name="Ettema T.J."/>
        </authorList>
    </citation>
    <scope>NUCLEOTIDE SEQUENCE</scope>
</reference>
<evidence type="ECO:0000256" key="1">
    <source>
        <dbReference type="SAM" id="MobiDB-lite"/>
    </source>
</evidence>
<protein>
    <submittedName>
        <fullName evidence="2">Uncharacterized protein</fullName>
    </submittedName>
</protein>
<proteinExistence type="predicted"/>
<gene>
    <name evidence="2" type="ORF">LCGC14_0328800</name>
</gene>
<evidence type="ECO:0000313" key="2">
    <source>
        <dbReference type="EMBL" id="KKN80560.1"/>
    </source>
</evidence>
<dbReference type="AlphaFoldDB" id="A0A0F9TH57"/>
<dbReference type="EMBL" id="LAZR01000229">
    <property type="protein sequence ID" value="KKN80560.1"/>
    <property type="molecule type" value="Genomic_DNA"/>
</dbReference>
<name>A0A0F9TH57_9ZZZZ</name>